<dbReference type="InterPro" id="IPR033434">
    <property type="entry name" value="MucB/RseB_N"/>
</dbReference>
<proteinExistence type="inferred from homology"/>
<evidence type="ECO:0000259" key="7">
    <source>
        <dbReference type="Pfam" id="PF17188"/>
    </source>
</evidence>
<keyword evidence="4" id="KW-0574">Periplasm</keyword>
<evidence type="ECO:0000259" key="6">
    <source>
        <dbReference type="Pfam" id="PF03888"/>
    </source>
</evidence>
<name>A0A4Z1CAZ4_9GAMM</name>
<dbReference type="PIRSF" id="PIRSF005427">
    <property type="entry name" value="RseB"/>
    <property type="match status" value="1"/>
</dbReference>
<evidence type="ECO:0000256" key="2">
    <source>
        <dbReference type="ARBA" id="ARBA00008150"/>
    </source>
</evidence>
<dbReference type="InterPro" id="IPR038484">
    <property type="entry name" value="MucB/RseB_C_sf"/>
</dbReference>
<comment type="caution">
    <text evidence="8">The sequence shown here is derived from an EMBL/GenBank/DDBJ whole genome shotgun (WGS) entry which is preliminary data.</text>
</comment>
<reference evidence="8 9" key="1">
    <citation type="submission" date="2019-04" db="EMBL/GenBank/DDBJ databases">
        <authorList>
            <person name="Park S."/>
            <person name="Yoon J.-H."/>
        </authorList>
    </citation>
    <scope>NUCLEOTIDE SEQUENCE [LARGE SCALE GENOMIC DNA]</scope>
    <source>
        <strain evidence="8 9">HJM-18</strain>
    </source>
</reference>
<dbReference type="GO" id="GO:0030288">
    <property type="term" value="C:outer membrane-bounded periplasmic space"/>
    <property type="evidence" value="ECO:0007669"/>
    <property type="project" value="TreeGrafter"/>
</dbReference>
<evidence type="ECO:0000313" key="9">
    <source>
        <dbReference type="Proteomes" id="UP000298325"/>
    </source>
</evidence>
<dbReference type="CDD" id="cd16327">
    <property type="entry name" value="RseB"/>
    <property type="match status" value="1"/>
</dbReference>
<dbReference type="Proteomes" id="UP000298325">
    <property type="component" value="Unassembled WGS sequence"/>
</dbReference>
<dbReference type="Gene3D" id="2.50.20.10">
    <property type="entry name" value="Lipoprotein localisation LolA/LolB/LppX"/>
    <property type="match status" value="1"/>
</dbReference>
<feature type="chain" id="PRO_5021327284" evidence="5">
    <location>
        <begin position="29"/>
        <end position="337"/>
    </location>
</feature>
<dbReference type="Gene3D" id="3.30.200.100">
    <property type="entry name" value="MucB/RseB, C-terminal domain"/>
    <property type="match status" value="1"/>
</dbReference>
<evidence type="ECO:0000256" key="4">
    <source>
        <dbReference type="ARBA" id="ARBA00022764"/>
    </source>
</evidence>
<dbReference type="Pfam" id="PF17188">
    <property type="entry name" value="MucB_RseB_C"/>
    <property type="match status" value="1"/>
</dbReference>
<dbReference type="InterPro" id="IPR033436">
    <property type="entry name" value="MucB/RseB_C"/>
</dbReference>
<feature type="domain" description="MucB/RseB N-terminal" evidence="6">
    <location>
        <begin position="37"/>
        <end position="208"/>
    </location>
</feature>
<accession>A0A4Z1CAZ4</accession>
<protein>
    <submittedName>
        <fullName evidence="8">Transcriptional regulator</fullName>
    </submittedName>
</protein>
<evidence type="ECO:0000313" key="8">
    <source>
        <dbReference type="EMBL" id="TGN41043.1"/>
    </source>
</evidence>
<dbReference type="GO" id="GO:0032885">
    <property type="term" value="P:regulation of polysaccharide biosynthetic process"/>
    <property type="evidence" value="ECO:0007669"/>
    <property type="project" value="TreeGrafter"/>
</dbReference>
<feature type="domain" description="MucB/RseB C-terminal" evidence="7">
    <location>
        <begin position="231"/>
        <end position="325"/>
    </location>
</feature>
<keyword evidence="9" id="KW-1185">Reference proteome</keyword>
<keyword evidence="3 5" id="KW-0732">Signal</keyword>
<organism evidence="8 9">
    <name type="scientific">Marinobacter confluentis</name>
    <dbReference type="NCBI Taxonomy" id="1697557"/>
    <lineage>
        <taxon>Bacteria</taxon>
        <taxon>Pseudomonadati</taxon>
        <taxon>Pseudomonadota</taxon>
        <taxon>Gammaproteobacteria</taxon>
        <taxon>Pseudomonadales</taxon>
        <taxon>Marinobacteraceae</taxon>
        <taxon>Marinobacter</taxon>
    </lineage>
</organism>
<evidence type="ECO:0000256" key="5">
    <source>
        <dbReference type="SAM" id="SignalP"/>
    </source>
</evidence>
<evidence type="ECO:0000256" key="3">
    <source>
        <dbReference type="ARBA" id="ARBA00022729"/>
    </source>
</evidence>
<comment type="similarity">
    <text evidence="2">Belongs to the RseB family.</text>
</comment>
<dbReference type="RefSeq" id="WP_135801431.1">
    <property type="nucleotide sequence ID" value="NZ_SRPF01000001.1"/>
</dbReference>
<dbReference type="Pfam" id="PF03888">
    <property type="entry name" value="MucB_RseB"/>
    <property type="match status" value="1"/>
</dbReference>
<dbReference type="InterPro" id="IPR005588">
    <property type="entry name" value="MucB_RseB"/>
</dbReference>
<dbReference type="PANTHER" id="PTHR38782:SF1">
    <property type="entry name" value="SIGMA-E FACTOR REGULATORY PROTEIN RSEB"/>
    <property type="match status" value="1"/>
</dbReference>
<dbReference type="EMBL" id="SRPF01000001">
    <property type="protein sequence ID" value="TGN41043.1"/>
    <property type="molecule type" value="Genomic_DNA"/>
</dbReference>
<dbReference type="GO" id="GO:0045152">
    <property type="term" value="F:antisigma factor binding"/>
    <property type="evidence" value="ECO:0007669"/>
    <property type="project" value="TreeGrafter"/>
</dbReference>
<sequence>MAVLRAARLVIVWLFATFSLVMAPTALAAEKSEDDPGYWLERLEPALTRTSYMGVFVYARGDQVSSMQVAHRYRNGMVEERLVMQDGQIGEIVRRGMDVVCVLPRHGRMELNAAIPSGPFAEAFTNQLVPVDRWYQPEIIGDDRIAGHDVVRLALNARDSLRYSHQLWLERSTGLPLKGKVLSDSGETLEYFHFTSLTISDSLPDEEFMVQSEGREVSRTLAPQSSATPDQSMEGWTLGWRPDGFQPAAAPRSGSGKAVAFSDGLASFSVFVDTATGVGMPSGTSRIGATTVYMRKLEKGDEGFLVTVVGEIPLETALKVAESVEIEDSAVLGAVLP</sequence>
<comment type="subcellular location">
    <subcellularLocation>
        <location evidence="1">Periplasm</location>
    </subcellularLocation>
</comment>
<dbReference type="AlphaFoldDB" id="A0A4Z1CAZ4"/>
<evidence type="ECO:0000256" key="1">
    <source>
        <dbReference type="ARBA" id="ARBA00004418"/>
    </source>
</evidence>
<dbReference type="OrthoDB" id="7067274at2"/>
<gene>
    <name evidence="8" type="ORF">E5Q11_00360</name>
</gene>
<feature type="signal peptide" evidence="5">
    <location>
        <begin position="1"/>
        <end position="28"/>
    </location>
</feature>
<dbReference type="PANTHER" id="PTHR38782">
    <property type="match status" value="1"/>
</dbReference>